<keyword evidence="4" id="KW-0472">Membrane</keyword>
<dbReference type="PANTHER" id="PTHR43531">
    <property type="entry name" value="PROTEIN ICFG"/>
    <property type="match status" value="1"/>
</dbReference>
<protein>
    <submittedName>
        <fullName evidence="7">Uncharacterized protein</fullName>
    </submittedName>
</protein>
<dbReference type="PANTHER" id="PTHR43531:SF11">
    <property type="entry name" value="METHYL-ACCEPTING CHEMOTAXIS PROTEIN 3"/>
    <property type="match status" value="1"/>
</dbReference>
<keyword evidence="4" id="KW-1133">Transmembrane helix</keyword>
<evidence type="ECO:0000313" key="7">
    <source>
        <dbReference type="EMBL" id="MPL78227.1"/>
    </source>
</evidence>
<dbReference type="SMART" id="SM00283">
    <property type="entry name" value="MA"/>
    <property type="match status" value="1"/>
</dbReference>
<dbReference type="EMBL" id="VSSQ01000114">
    <property type="protein sequence ID" value="MPL78227.1"/>
    <property type="molecule type" value="Genomic_DNA"/>
</dbReference>
<dbReference type="Pfam" id="PF11845">
    <property type="entry name" value="Tll0287-like"/>
    <property type="match status" value="1"/>
</dbReference>
<name>A0A644UGV7_9ZZZZ</name>
<dbReference type="PROSITE" id="PS50885">
    <property type="entry name" value="HAMP"/>
    <property type="match status" value="1"/>
</dbReference>
<evidence type="ECO:0000259" key="6">
    <source>
        <dbReference type="PROSITE" id="PS50885"/>
    </source>
</evidence>
<dbReference type="GO" id="GO:0006935">
    <property type="term" value="P:chemotaxis"/>
    <property type="evidence" value="ECO:0007669"/>
    <property type="project" value="UniProtKB-KW"/>
</dbReference>
<evidence type="ECO:0000259" key="5">
    <source>
        <dbReference type="PROSITE" id="PS50111"/>
    </source>
</evidence>
<dbReference type="Gene3D" id="6.10.340.10">
    <property type="match status" value="1"/>
</dbReference>
<dbReference type="GO" id="GO:0004888">
    <property type="term" value="F:transmembrane signaling receptor activity"/>
    <property type="evidence" value="ECO:0007669"/>
    <property type="project" value="TreeGrafter"/>
</dbReference>
<dbReference type="SUPFAM" id="SSF58104">
    <property type="entry name" value="Methyl-accepting chemotaxis protein (MCP) signaling domain"/>
    <property type="match status" value="1"/>
</dbReference>
<feature type="domain" description="Methyl-accepting transducer" evidence="5">
    <location>
        <begin position="357"/>
        <end position="586"/>
    </location>
</feature>
<dbReference type="InterPro" id="IPR021796">
    <property type="entry name" value="Tll0287-like_dom"/>
</dbReference>
<evidence type="ECO:0000256" key="4">
    <source>
        <dbReference type="SAM" id="Phobius"/>
    </source>
</evidence>
<comment type="caution">
    <text evidence="7">The sequence shown here is derived from an EMBL/GenBank/DDBJ whole genome shotgun (WGS) entry which is preliminary data.</text>
</comment>
<organism evidence="7">
    <name type="scientific">bioreactor metagenome</name>
    <dbReference type="NCBI Taxonomy" id="1076179"/>
    <lineage>
        <taxon>unclassified sequences</taxon>
        <taxon>metagenomes</taxon>
        <taxon>ecological metagenomes</taxon>
    </lineage>
</organism>
<dbReference type="PROSITE" id="PS50111">
    <property type="entry name" value="CHEMOTAXIS_TRANSDUC_2"/>
    <property type="match status" value="1"/>
</dbReference>
<dbReference type="AlphaFoldDB" id="A0A644UGV7"/>
<keyword evidence="1" id="KW-0145">Chemotaxis</keyword>
<keyword evidence="3" id="KW-0175">Coiled coil</keyword>
<accession>A0A644UGV7</accession>
<feature type="domain" description="HAMP" evidence="6">
    <location>
        <begin position="201"/>
        <end position="254"/>
    </location>
</feature>
<evidence type="ECO:0000256" key="1">
    <source>
        <dbReference type="ARBA" id="ARBA00022500"/>
    </source>
</evidence>
<comment type="similarity">
    <text evidence="2">Belongs to the methyl-accepting chemotaxis (MCP) protein family.</text>
</comment>
<sequence length="730" mass="80287">MFEIITKKISNKIIVALFALMFISSTTIVYITTSKVTKDSIANAKENLGMLNASMFQTLRNTMNTGDPALIAKAEEEARQIKGVKNLTVAKSQALLELYPSNTQFTTDKEILKTFETKQPAIIQTDDKNGHALRMIKPMIATNECLMCHANQNEGDVIGVMDLTFSLDEVDVSIGRLVTDISIISLILGLITIGLIFIIVRKATNPIDDLKDGFSNLLNSNDSNINLNIKSNDEIGDVAKLFNAYMDKVRDGLKQDEKVIEEVSNIIEKTSNGFFVYNVNSKAANPHVEDLKNKLNIMISTIKETLDKINETLRHYSESKYDFIMNDSIHGNLGSLVSGIKLVGNNTSEILAMIMNAGNALNQNSKTLTEASKNLSLSSNEQSASLVETAAAIEQITATIHNNTTSTVEMSKLAQNLIDSAKNGQVLANQTALSMDEINKEVSSINETIEVIDQIAFQTNILSLNAAVEAATAGEAGKGFAVVAAEVRNLANRSAEAARQIKDIVENATNKAKEGKKISDNMIHGYTELSGNIATTLETIDDVSNSSKEQEKGIVQIGNAITLLDKAIHKNTEIAKQISTITSNISSMSSSLITVASRASFLEDSLDKVCDIDLVYDTALIKVDLLNTKDGIYGKLGSYDNFRIEKNQNLKNWLTNVSASNKEIDSEFIEELNKLDESFHKTLQELVEINSNKDKNTFLNKKAEEVENKLAQIFENLNNLKKYHCKENQK</sequence>
<dbReference type="Pfam" id="PF00015">
    <property type="entry name" value="MCPsignal"/>
    <property type="match status" value="1"/>
</dbReference>
<dbReference type="GO" id="GO:0007165">
    <property type="term" value="P:signal transduction"/>
    <property type="evidence" value="ECO:0007669"/>
    <property type="project" value="InterPro"/>
</dbReference>
<evidence type="ECO:0000256" key="3">
    <source>
        <dbReference type="SAM" id="Coils"/>
    </source>
</evidence>
<reference evidence="7" key="1">
    <citation type="submission" date="2019-08" db="EMBL/GenBank/DDBJ databases">
        <authorList>
            <person name="Kucharzyk K."/>
            <person name="Murdoch R.W."/>
            <person name="Higgins S."/>
            <person name="Loffler F."/>
        </authorList>
    </citation>
    <scope>NUCLEOTIDE SEQUENCE</scope>
</reference>
<dbReference type="CDD" id="cd06225">
    <property type="entry name" value="HAMP"/>
    <property type="match status" value="1"/>
</dbReference>
<keyword evidence="4" id="KW-0812">Transmembrane</keyword>
<feature type="transmembrane region" description="Helical" evidence="4">
    <location>
        <begin position="181"/>
        <end position="200"/>
    </location>
</feature>
<dbReference type="GO" id="GO:0005886">
    <property type="term" value="C:plasma membrane"/>
    <property type="evidence" value="ECO:0007669"/>
    <property type="project" value="TreeGrafter"/>
</dbReference>
<dbReference type="Gene3D" id="1.10.287.950">
    <property type="entry name" value="Methyl-accepting chemotaxis protein"/>
    <property type="match status" value="1"/>
</dbReference>
<proteinExistence type="inferred from homology"/>
<evidence type="ECO:0000256" key="2">
    <source>
        <dbReference type="ARBA" id="ARBA00029447"/>
    </source>
</evidence>
<gene>
    <name evidence="7" type="ORF">SDC9_24091</name>
</gene>
<feature type="coiled-coil region" evidence="3">
    <location>
        <begin position="689"/>
        <end position="723"/>
    </location>
</feature>
<dbReference type="InterPro" id="IPR051310">
    <property type="entry name" value="MCP_chemotaxis"/>
</dbReference>
<dbReference type="Gene3D" id="3.30.450.290">
    <property type="match status" value="1"/>
</dbReference>
<feature type="transmembrane region" description="Helical" evidence="4">
    <location>
        <begin position="12"/>
        <end position="31"/>
    </location>
</feature>
<dbReference type="InterPro" id="IPR004089">
    <property type="entry name" value="MCPsignal_dom"/>
</dbReference>
<dbReference type="InterPro" id="IPR003660">
    <property type="entry name" value="HAMP_dom"/>
</dbReference>